<keyword evidence="2" id="KW-0119">Carbohydrate metabolism</keyword>
<evidence type="ECO:0000256" key="1">
    <source>
        <dbReference type="ARBA" id="ARBA00023239"/>
    </source>
</evidence>
<gene>
    <name evidence="5" type="ORF">ABDB84_06070</name>
</gene>
<dbReference type="SMART" id="SM00656">
    <property type="entry name" value="Amb_all"/>
    <property type="match status" value="1"/>
</dbReference>
<comment type="similarity">
    <text evidence="2">Belongs to the polysaccharide lyase 1 family.</text>
</comment>
<dbReference type="PANTHER" id="PTHR31683:SF18">
    <property type="entry name" value="PECTATE LYASE 21-RELATED"/>
    <property type="match status" value="1"/>
</dbReference>
<dbReference type="InterPro" id="IPR012334">
    <property type="entry name" value="Pectin_lyas_fold"/>
</dbReference>
<name>A0ABU9YWF0_9RHOO</name>
<dbReference type="Gene3D" id="2.160.20.10">
    <property type="entry name" value="Single-stranded right-handed beta-helix, Pectin lyase-like"/>
    <property type="match status" value="1"/>
</dbReference>
<dbReference type="Proteomes" id="UP001410394">
    <property type="component" value="Unassembled WGS sequence"/>
</dbReference>
<evidence type="ECO:0000256" key="3">
    <source>
        <dbReference type="SAM" id="SignalP"/>
    </source>
</evidence>
<dbReference type="PANTHER" id="PTHR31683">
    <property type="entry name" value="PECTATE LYASE 18-RELATED"/>
    <property type="match status" value="1"/>
</dbReference>
<evidence type="ECO:0000313" key="6">
    <source>
        <dbReference type="Proteomes" id="UP001410394"/>
    </source>
</evidence>
<dbReference type="PROSITE" id="PS51257">
    <property type="entry name" value="PROKAR_LIPOPROTEIN"/>
    <property type="match status" value="1"/>
</dbReference>
<feature type="chain" id="PRO_5047496888" evidence="3">
    <location>
        <begin position="22"/>
        <end position="501"/>
    </location>
</feature>
<accession>A0ABU9YWF0</accession>
<feature type="domain" description="Pectate lyase" evidence="4">
    <location>
        <begin position="140"/>
        <end position="427"/>
    </location>
</feature>
<comment type="subcellular location">
    <subcellularLocation>
        <location evidence="2">Secreted</location>
    </subcellularLocation>
</comment>
<keyword evidence="3" id="KW-0732">Signal</keyword>
<comment type="caution">
    <text evidence="5">The sequence shown here is derived from an EMBL/GenBank/DDBJ whole genome shotgun (WGS) entry which is preliminary data.</text>
</comment>
<evidence type="ECO:0000256" key="2">
    <source>
        <dbReference type="RuleBase" id="RU361173"/>
    </source>
</evidence>
<dbReference type="InterPro" id="IPR045032">
    <property type="entry name" value="PEL"/>
</dbReference>
<organism evidence="5 6">
    <name type="scientific">Uliginosibacterium sediminicola</name>
    <dbReference type="NCBI Taxonomy" id="2024550"/>
    <lineage>
        <taxon>Bacteria</taxon>
        <taxon>Pseudomonadati</taxon>
        <taxon>Pseudomonadota</taxon>
        <taxon>Betaproteobacteria</taxon>
        <taxon>Rhodocyclales</taxon>
        <taxon>Zoogloeaceae</taxon>
        <taxon>Uliginosibacterium</taxon>
    </lineage>
</organism>
<keyword evidence="2" id="KW-0964">Secreted</keyword>
<dbReference type="InterPro" id="IPR002022">
    <property type="entry name" value="Pec_lyase"/>
</dbReference>
<reference evidence="5 6" key="1">
    <citation type="journal article" date="2018" name="Int. J. Syst. Evol. Microbiol.">
        <title>Uliginosibacterium sediminicola sp. nov., isolated from freshwater sediment.</title>
        <authorList>
            <person name="Hwang W.M."/>
            <person name="Kim S.M."/>
            <person name="Kang K."/>
            <person name="Ahn T.Y."/>
        </authorList>
    </citation>
    <scope>NUCLEOTIDE SEQUENCE [LARGE SCALE GENOMIC DNA]</scope>
    <source>
        <strain evidence="5 6">M1-21</strain>
    </source>
</reference>
<keyword evidence="2" id="KW-0624">Polysaccharide degradation</keyword>
<proteinExistence type="inferred from homology"/>
<sequence length="501" mass="54290">MKFPALKTSVVLLALALAACASNESISDKPVQAAASNDIGRQALPAGDGWASVGPGTDGGAKATAANVFTVSTRAELVKALATAGNAAKIIYIKGTVNLSTDDNNKELFEKDYADPAYNFDAYVKAYAPAVWNTKLEKGRPVRDLTGPLEEARKNSVERQRKQITIKLNSNTSIIGLGKDAKIIKGNLWIGPEAENIIIRNITFEDSFDYFPGWDPGDSWKVDKSYPGCQEAYVDANTGPQKCPGGRWNSEYDLISINGGKRVWIDHNTFTDGQRPDKLFPPNFPFPQNEITQKIQHHDGLIDVTNGGDLVTISHNIFKDHDKTSLIGGSDSSKIDTGKLNVTYHDNIFDNSGQRLPRVRFGKVHSYNNYFSGDAAGADDPKLSVYENHLKAIKEHGGNNVFRGAFGIGKESAIYSENNYFEVKNADASAVGVIQGGTVFFDQGSYFNGKPVDAVKAINAVDPKKQVSPNVGWKPTLYARKPIPATEVPAYVKANAGAGKL</sequence>
<protein>
    <submittedName>
        <fullName evidence="5">PbsX family transcriptional regulator</fullName>
    </submittedName>
</protein>
<keyword evidence="1 2" id="KW-0456">Lyase</keyword>
<dbReference type="Pfam" id="PF00544">
    <property type="entry name" value="Pectate_lyase_4"/>
    <property type="match status" value="2"/>
</dbReference>
<dbReference type="SUPFAM" id="SSF51126">
    <property type="entry name" value="Pectin lyase-like"/>
    <property type="match status" value="1"/>
</dbReference>
<dbReference type="EMBL" id="JBDIVE010000002">
    <property type="protein sequence ID" value="MEN3068040.1"/>
    <property type="molecule type" value="Genomic_DNA"/>
</dbReference>
<evidence type="ECO:0000259" key="4">
    <source>
        <dbReference type="SMART" id="SM00656"/>
    </source>
</evidence>
<feature type="signal peptide" evidence="3">
    <location>
        <begin position="1"/>
        <end position="21"/>
    </location>
</feature>
<dbReference type="RefSeq" id="WP_345918803.1">
    <property type="nucleotide sequence ID" value="NZ_JBDIVE010000002.1"/>
</dbReference>
<evidence type="ECO:0000313" key="5">
    <source>
        <dbReference type="EMBL" id="MEN3068040.1"/>
    </source>
</evidence>
<keyword evidence="6" id="KW-1185">Reference proteome</keyword>
<dbReference type="InterPro" id="IPR011050">
    <property type="entry name" value="Pectin_lyase_fold/virulence"/>
</dbReference>